<dbReference type="RefSeq" id="WP_323253086.1">
    <property type="nucleotide sequence ID" value="NZ_JAYFUL010000056.1"/>
</dbReference>
<accession>A0ABU5QTQ9</accession>
<comment type="caution">
    <text evidence="1">The sequence shown here is derived from an EMBL/GenBank/DDBJ whole genome shotgun (WGS) entry which is preliminary data.</text>
</comment>
<keyword evidence="2" id="KW-1185">Reference proteome</keyword>
<protein>
    <submittedName>
        <fullName evidence="1">DUF6169 family protein</fullName>
    </submittedName>
</protein>
<sequence>MSSKRYNPYQINILEQTQNGFVFYFKTAHEIEYIASFKKADYYFTEDCHQRFNVYDFTLINQQDLQKTKDFRIKDTIHKMIDYFMKENGHAIVYICDGLDDKAEARHRLFQWWYASFATDEYQAHFRKIEFEGYDNYVGILSLKEDMGFESYVNWLEIVG</sequence>
<dbReference type="InterPro" id="IPR046167">
    <property type="entry name" value="DUF6169"/>
</dbReference>
<proteinExistence type="predicted"/>
<dbReference type="EMBL" id="JAYFUL010000056">
    <property type="protein sequence ID" value="MEA5260502.1"/>
    <property type="molecule type" value="Genomic_DNA"/>
</dbReference>
<reference evidence="1 2" key="1">
    <citation type="submission" date="2023-12" db="EMBL/GenBank/DDBJ databases">
        <title>Novel species of the genus Arcicella isolated from rivers.</title>
        <authorList>
            <person name="Lu H."/>
        </authorList>
    </citation>
    <scope>NUCLEOTIDE SEQUENCE [LARGE SCALE GENOMIC DNA]</scope>
    <source>
        <strain evidence="1 2">LMG 21963</strain>
    </source>
</reference>
<organism evidence="1 2">
    <name type="scientific">Arcicella aquatica</name>
    <dbReference type="NCBI Taxonomy" id="217141"/>
    <lineage>
        <taxon>Bacteria</taxon>
        <taxon>Pseudomonadati</taxon>
        <taxon>Bacteroidota</taxon>
        <taxon>Cytophagia</taxon>
        <taxon>Cytophagales</taxon>
        <taxon>Flectobacillaceae</taxon>
        <taxon>Arcicella</taxon>
    </lineage>
</organism>
<gene>
    <name evidence="1" type="ORF">VB264_22080</name>
</gene>
<evidence type="ECO:0000313" key="2">
    <source>
        <dbReference type="Proteomes" id="UP001304671"/>
    </source>
</evidence>
<name>A0ABU5QTQ9_9BACT</name>
<dbReference type="Pfam" id="PF19666">
    <property type="entry name" value="DUF6169"/>
    <property type="match status" value="1"/>
</dbReference>
<evidence type="ECO:0000313" key="1">
    <source>
        <dbReference type="EMBL" id="MEA5260502.1"/>
    </source>
</evidence>
<dbReference type="Proteomes" id="UP001304671">
    <property type="component" value="Unassembled WGS sequence"/>
</dbReference>